<evidence type="ECO:0000313" key="3">
    <source>
        <dbReference type="Proteomes" id="UP000799118"/>
    </source>
</evidence>
<gene>
    <name evidence="2" type="ORF">BT96DRAFT_773665</name>
</gene>
<name>A0A6A4H441_9AGAR</name>
<dbReference type="AlphaFoldDB" id="A0A6A4H441"/>
<organism evidence="2 3">
    <name type="scientific">Gymnopus androsaceus JB14</name>
    <dbReference type="NCBI Taxonomy" id="1447944"/>
    <lineage>
        <taxon>Eukaryota</taxon>
        <taxon>Fungi</taxon>
        <taxon>Dikarya</taxon>
        <taxon>Basidiomycota</taxon>
        <taxon>Agaricomycotina</taxon>
        <taxon>Agaricomycetes</taxon>
        <taxon>Agaricomycetidae</taxon>
        <taxon>Agaricales</taxon>
        <taxon>Marasmiineae</taxon>
        <taxon>Omphalotaceae</taxon>
        <taxon>Gymnopus</taxon>
    </lineage>
</organism>
<feature type="non-terminal residue" evidence="2">
    <location>
        <position position="267"/>
    </location>
</feature>
<evidence type="ECO:0000313" key="2">
    <source>
        <dbReference type="EMBL" id="KAE9392448.1"/>
    </source>
</evidence>
<keyword evidence="3" id="KW-1185">Reference proteome</keyword>
<dbReference type="Proteomes" id="UP000799118">
    <property type="component" value="Unassembled WGS sequence"/>
</dbReference>
<dbReference type="OrthoDB" id="3067660at2759"/>
<protein>
    <submittedName>
        <fullName evidence="2">Uncharacterized protein</fullName>
    </submittedName>
</protein>
<feature type="non-terminal residue" evidence="2">
    <location>
        <position position="1"/>
    </location>
</feature>
<feature type="region of interest" description="Disordered" evidence="1">
    <location>
        <begin position="113"/>
        <end position="134"/>
    </location>
</feature>
<accession>A0A6A4H441</accession>
<sequence>ANKNKQTAWADFRGKFIALARKRAKVVVPKITRKINTLEAMIDAISNDPTLPEDERSLTTDILKAKLSALEQCHHRSTRAMAKARNILYGETISRYWSKINKTKKPRKLLQRLEKPLEENDNQTQGADDREPTKLYEKNSQNMTNMLGNYHSTIQLDHVPLDEVERARAIESVLNRVTVRITKADKQSLNTKLTDDNVKDALRLSTNNKAPGLNGICYEIWKTINGRFENARAHEKRAFNIISTLRRVFNDIEENGIAPDTSFSESW</sequence>
<proteinExistence type="predicted"/>
<dbReference type="EMBL" id="ML769595">
    <property type="protein sequence ID" value="KAE9392448.1"/>
    <property type="molecule type" value="Genomic_DNA"/>
</dbReference>
<reference evidence="2" key="1">
    <citation type="journal article" date="2019" name="Environ. Microbiol.">
        <title>Fungal ecological strategies reflected in gene transcription - a case study of two litter decomposers.</title>
        <authorList>
            <person name="Barbi F."/>
            <person name="Kohler A."/>
            <person name="Barry K."/>
            <person name="Baskaran P."/>
            <person name="Daum C."/>
            <person name="Fauchery L."/>
            <person name="Ihrmark K."/>
            <person name="Kuo A."/>
            <person name="LaButti K."/>
            <person name="Lipzen A."/>
            <person name="Morin E."/>
            <person name="Grigoriev I.V."/>
            <person name="Henrissat B."/>
            <person name="Lindahl B."/>
            <person name="Martin F."/>
        </authorList>
    </citation>
    <scope>NUCLEOTIDE SEQUENCE</scope>
    <source>
        <strain evidence="2">JB14</strain>
    </source>
</reference>
<evidence type="ECO:0000256" key="1">
    <source>
        <dbReference type="SAM" id="MobiDB-lite"/>
    </source>
</evidence>